<accession>A0ABU7RI93</accession>
<keyword evidence="3" id="KW-1185">Reference proteome</keyword>
<sequence length="155" mass="17145">MTNEARKISGYILLSVPTIIYGGYFLLTVLSGQQEHLQLTDFQKSMFRAGHAHAGVLVILALVAQLFADHASLSNRWKWFARLSFPISAITISLGFFAAAIGRQITEPTGLIFILYVGIAILTFGLLTLGIGLIRQKKKLGTDFFSIFIYLKCFA</sequence>
<dbReference type="Proteomes" id="UP001357452">
    <property type="component" value="Unassembled WGS sequence"/>
</dbReference>
<evidence type="ECO:0008006" key="4">
    <source>
        <dbReference type="Google" id="ProtNLM"/>
    </source>
</evidence>
<keyword evidence="1" id="KW-0472">Membrane</keyword>
<evidence type="ECO:0000256" key="1">
    <source>
        <dbReference type="SAM" id="Phobius"/>
    </source>
</evidence>
<evidence type="ECO:0000313" key="2">
    <source>
        <dbReference type="EMBL" id="MEE6187733.1"/>
    </source>
</evidence>
<gene>
    <name evidence="2" type="ORF">V2H41_10660</name>
</gene>
<feature type="transmembrane region" description="Helical" evidence="1">
    <location>
        <begin position="12"/>
        <end position="30"/>
    </location>
</feature>
<organism evidence="2 3">
    <name type="scientific">Niabella digestorum</name>
    <dbReference type="NCBI Taxonomy" id="3117701"/>
    <lineage>
        <taxon>Bacteria</taxon>
        <taxon>Pseudomonadati</taxon>
        <taxon>Bacteroidota</taxon>
        <taxon>Chitinophagia</taxon>
        <taxon>Chitinophagales</taxon>
        <taxon>Chitinophagaceae</taxon>
        <taxon>Niabella</taxon>
    </lineage>
</organism>
<evidence type="ECO:0000313" key="3">
    <source>
        <dbReference type="Proteomes" id="UP001357452"/>
    </source>
</evidence>
<reference evidence="2 3" key="1">
    <citation type="submission" date="2024-01" db="EMBL/GenBank/DDBJ databases">
        <title>Niabella digestum sp. nov., isolated from waste digestion system.</title>
        <authorList>
            <person name="Zhang L."/>
        </authorList>
    </citation>
    <scope>NUCLEOTIDE SEQUENCE [LARGE SCALE GENOMIC DNA]</scope>
    <source>
        <strain evidence="2 3">A18</strain>
    </source>
</reference>
<feature type="transmembrane region" description="Helical" evidence="1">
    <location>
        <begin position="113"/>
        <end position="134"/>
    </location>
</feature>
<comment type="caution">
    <text evidence="2">The sequence shown here is derived from an EMBL/GenBank/DDBJ whole genome shotgun (WGS) entry which is preliminary data.</text>
</comment>
<feature type="transmembrane region" description="Helical" evidence="1">
    <location>
        <begin position="80"/>
        <end position="101"/>
    </location>
</feature>
<protein>
    <recommendedName>
        <fullName evidence="4">DUF2306 domain-containing protein</fullName>
    </recommendedName>
</protein>
<dbReference type="RefSeq" id="WP_330975140.1">
    <property type="nucleotide sequence ID" value="NZ_JAZGLY010000006.1"/>
</dbReference>
<keyword evidence="1" id="KW-0812">Transmembrane</keyword>
<proteinExistence type="predicted"/>
<keyword evidence="1" id="KW-1133">Transmembrane helix</keyword>
<name>A0ABU7RI93_9BACT</name>
<dbReference type="EMBL" id="JAZGLY010000006">
    <property type="protein sequence ID" value="MEE6187733.1"/>
    <property type="molecule type" value="Genomic_DNA"/>
</dbReference>
<feature type="transmembrane region" description="Helical" evidence="1">
    <location>
        <begin position="50"/>
        <end position="68"/>
    </location>
</feature>